<dbReference type="AlphaFoldDB" id="A0A397SCR0"/>
<organism evidence="1 2">
    <name type="scientific">Glomus cerebriforme</name>
    <dbReference type="NCBI Taxonomy" id="658196"/>
    <lineage>
        <taxon>Eukaryota</taxon>
        <taxon>Fungi</taxon>
        <taxon>Fungi incertae sedis</taxon>
        <taxon>Mucoromycota</taxon>
        <taxon>Glomeromycotina</taxon>
        <taxon>Glomeromycetes</taxon>
        <taxon>Glomerales</taxon>
        <taxon>Glomeraceae</taxon>
        <taxon>Glomus</taxon>
    </lineage>
</organism>
<protein>
    <submittedName>
        <fullName evidence="1">Uncharacterized protein</fullName>
    </submittedName>
</protein>
<accession>A0A397SCR0</accession>
<name>A0A397SCR0_9GLOM</name>
<sequence length="145" mass="16949">MSGQHPVIQQDINKWKLLPNELVNNILAYHMVPNNKLNVNIQSPKYPGFHTEHIPYRLNLLYRASRDGSTVAAFHEKCDNKGATITTQDSFVFSFTNRTDLRRAKYNYNNHNFYTKIDVPTSYDFVINVEDFELDDIAFYKLSIE</sequence>
<evidence type="ECO:0000313" key="2">
    <source>
        <dbReference type="Proteomes" id="UP000265703"/>
    </source>
</evidence>
<dbReference type="Proteomes" id="UP000265703">
    <property type="component" value="Unassembled WGS sequence"/>
</dbReference>
<comment type="caution">
    <text evidence="1">The sequence shown here is derived from an EMBL/GenBank/DDBJ whole genome shotgun (WGS) entry which is preliminary data.</text>
</comment>
<dbReference type="OrthoDB" id="2439862at2759"/>
<keyword evidence="2" id="KW-1185">Reference proteome</keyword>
<gene>
    <name evidence="1" type="ORF">C1645_834041</name>
</gene>
<evidence type="ECO:0000313" key="1">
    <source>
        <dbReference type="EMBL" id="RIA83292.1"/>
    </source>
</evidence>
<reference evidence="1 2" key="1">
    <citation type="submission" date="2018-06" db="EMBL/GenBank/DDBJ databases">
        <title>Comparative genomics reveals the genomic features of Rhizophagus irregularis, R. cerebriforme, R. diaphanum and Gigaspora rosea, and their symbiotic lifestyle signature.</title>
        <authorList>
            <person name="Morin E."/>
            <person name="San Clemente H."/>
            <person name="Chen E.C.H."/>
            <person name="De La Providencia I."/>
            <person name="Hainaut M."/>
            <person name="Kuo A."/>
            <person name="Kohler A."/>
            <person name="Murat C."/>
            <person name="Tang N."/>
            <person name="Roy S."/>
            <person name="Loubradou J."/>
            <person name="Henrissat B."/>
            <person name="Grigoriev I.V."/>
            <person name="Corradi N."/>
            <person name="Roux C."/>
            <person name="Martin F.M."/>
        </authorList>
    </citation>
    <scope>NUCLEOTIDE SEQUENCE [LARGE SCALE GENOMIC DNA]</scope>
    <source>
        <strain evidence="1 2">DAOM 227022</strain>
    </source>
</reference>
<proteinExistence type="predicted"/>
<dbReference type="EMBL" id="QKYT01000584">
    <property type="protein sequence ID" value="RIA83292.1"/>
    <property type="molecule type" value="Genomic_DNA"/>
</dbReference>